<evidence type="ECO:0000256" key="1">
    <source>
        <dbReference type="ARBA" id="ARBA00004514"/>
    </source>
</evidence>
<evidence type="ECO:0000259" key="8">
    <source>
        <dbReference type="Pfam" id="PF00483"/>
    </source>
</evidence>
<keyword evidence="5" id="KW-0808">Transferase</keyword>
<dbReference type="Pfam" id="PF02878">
    <property type="entry name" value="PGM_PMM_I"/>
    <property type="match status" value="1"/>
</dbReference>
<feature type="domain" description="Alpha-D-phosphohexomutase alpha/beta/alpha" evidence="9">
    <location>
        <begin position="382"/>
        <end position="512"/>
    </location>
</feature>
<dbReference type="InterPro" id="IPR029044">
    <property type="entry name" value="Nucleotide-diphossugar_trans"/>
</dbReference>
<dbReference type="InterPro" id="IPR011004">
    <property type="entry name" value="Trimer_LpxA-like_sf"/>
</dbReference>
<dbReference type="GO" id="GO:0016740">
    <property type="term" value="F:transferase activity"/>
    <property type="evidence" value="ECO:0007669"/>
    <property type="project" value="UniProtKB-KW"/>
</dbReference>
<dbReference type="SUPFAM" id="SSF53738">
    <property type="entry name" value="Phosphoglucomutase, first 3 domains"/>
    <property type="match status" value="2"/>
</dbReference>
<dbReference type="PANTHER" id="PTHR22572">
    <property type="entry name" value="SUGAR-1-PHOSPHATE GUANYL TRANSFERASE"/>
    <property type="match status" value="1"/>
</dbReference>
<evidence type="ECO:0000313" key="12">
    <source>
        <dbReference type="EMBL" id="ACL70347.1"/>
    </source>
</evidence>
<feature type="domain" description="EIF2B subunit epsilon/gamma LbH" evidence="11">
    <location>
        <begin position="248"/>
        <end position="350"/>
    </location>
</feature>
<keyword evidence="13" id="KW-1185">Reference proteome</keyword>
<feature type="domain" description="Nucleotidyl transferase" evidence="8">
    <location>
        <begin position="2"/>
        <end position="228"/>
    </location>
</feature>
<evidence type="ECO:0000256" key="5">
    <source>
        <dbReference type="ARBA" id="ARBA00022679"/>
    </source>
</evidence>
<dbReference type="InterPro" id="IPR050486">
    <property type="entry name" value="Mannose-1P_guanyltransferase"/>
</dbReference>
<proteinExistence type="inferred from homology"/>
<dbReference type="PROSITE" id="PS00101">
    <property type="entry name" value="HEXAPEP_TRANSFERASES"/>
    <property type="match status" value="1"/>
</dbReference>
<dbReference type="HOGENOM" id="CLU_017652_1_0_9"/>
<dbReference type="Pfam" id="PF25084">
    <property type="entry name" value="LbH_EIF2B"/>
    <property type="match status" value="1"/>
</dbReference>
<evidence type="ECO:0000313" key="13">
    <source>
        <dbReference type="Proteomes" id="UP000000719"/>
    </source>
</evidence>
<accession>B8CYH8</accession>
<keyword evidence="12" id="KW-0413">Isomerase</keyword>
<evidence type="ECO:0000259" key="10">
    <source>
        <dbReference type="Pfam" id="PF02879"/>
    </source>
</evidence>
<dbReference type="Gene3D" id="3.90.550.10">
    <property type="entry name" value="Spore Coat Polysaccharide Biosynthesis Protein SpsA, Chain A"/>
    <property type="match status" value="1"/>
</dbReference>
<dbReference type="GO" id="GO:0004614">
    <property type="term" value="F:phosphoglucomutase activity"/>
    <property type="evidence" value="ECO:0007669"/>
    <property type="project" value="UniProtKB-EC"/>
</dbReference>
<dbReference type="InterPro" id="IPR036900">
    <property type="entry name" value="A-D-PHexomutase_C_sf"/>
</dbReference>
<protein>
    <submittedName>
        <fullName evidence="12">Phosphoglucomutase</fullName>
        <ecNumber evidence="12">5.4.2.2</ecNumber>
    </submittedName>
</protein>
<dbReference type="SUPFAM" id="SSF53448">
    <property type="entry name" value="Nucleotide-diphospho-sugar transferases"/>
    <property type="match status" value="1"/>
</dbReference>
<organism evidence="12 13">
    <name type="scientific">Halothermothrix orenii (strain H 168 / OCM 544 / DSM 9562)</name>
    <dbReference type="NCBI Taxonomy" id="373903"/>
    <lineage>
        <taxon>Bacteria</taxon>
        <taxon>Bacillati</taxon>
        <taxon>Bacillota</taxon>
        <taxon>Clostridia</taxon>
        <taxon>Halanaerobiales</taxon>
        <taxon>Halothermotrichaceae</taxon>
        <taxon>Halothermothrix</taxon>
    </lineage>
</organism>
<evidence type="ECO:0000259" key="11">
    <source>
        <dbReference type="Pfam" id="PF25084"/>
    </source>
</evidence>
<dbReference type="EC" id="5.4.2.2" evidence="12"/>
<dbReference type="OrthoDB" id="9803871at2"/>
<dbReference type="InterPro" id="IPR016055">
    <property type="entry name" value="A-D-PHexomutase_a/b/a-I/II/III"/>
</dbReference>
<dbReference type="RefSeq" id="WP_012636530.1">
    <property type="nucleotide sequence ID" value="NC_011899.1"/>
</dbReference>
<evidence type="ECO:0000256" key="4">
    <source>
        <dbReference type="ARBA" id="ARBA00022540"/>
    </source>
</evidence>
<evidence type="ECO:0000259" key="9">
    <source>
        <dbReference type="Pfam" id="PF02878"/>
    </source>
</evidence>
<dbReference type="KEGG" id="hor:Hore_15980"/>
<dbReference type="InterPro" id="IPR056764">
    <property type="entry name" value="LbH_EIF2B3/5"/>
</dbReference>
<dbReference type="FunFam" id="3.90.550.10:FF:000013">
    <property type="entry name" value="mannose-1-phosphate guanyltransferase beta"/>
    <property type="match status" value="1"/>
</dbReference>
<dbReference type="Pfam" id="PF00483">
    <property type="entry name" value="NTP_transferase"/>
    <property type="match status" value="1"/>
</dbReference>
<dbReference type="Gene3D" id="2.160.10.10">
    <property type="entry name" value="Hexapeptide repeat proteins"/>
    <property type="match status" value="1"/>
</dbReference>
<keyword evidence="3" id="KW-0963">Cytoplasm</keyword>
<dbReference type="CDD" id="cd04181">
    <property type="entry name" value="NTP_transferase"/>
    <property type="match status" value="1"/>
</dbReference>
<dbReference type="Proteomes" id="UP000000719">
    <property type="component" value="Chromosome"/>
</dbReference>
<keyword evidence="4" id="KW-0396">Initiation factor</keyword>
<reference evidence="12 13" key="1">
    <citation type="journal article" date="2009" name="PLoS ONE">
        <title>Genome analysis of the anaerobic thermohalophilic bacterium Halothermothrix orenii.</title>
        <authorList>
            <person name="Mavromatis K."/>
            <person name="Ivanova N."/>
            <person name="Anderson I."/>
            <person name="Lykidis A."/>
            <person name="Hooper S.D."/>
            <person name="Sun H."/>
            <person name="Kunin V."/>
            <person name="Lapidus A."/>
            <person name="Hugenholtz P."/>
            <person name="Patel B."/>
            <person name="Kyrpides N.C."/>
        </authorList>
    </citation>
    <scope>NUCLEOTIDE SEQUENCE [LARGE SCALE GENOMIC DNA]</scope>
    <source>
        <strain evidence="13">H 168 / OCM 544 / DSM 9562</strain>
    </source>
</reference>
<dbReference type="STRING" id="373903.Hore_15980"/>
<dbReference type="SUPFAM" id="SSF55957">
    <property type="entry name" value="Phosphoglucomutase, C-terminal domain"/>
    <property type="match status" value="1"/>
</dbReference>
<dbReference type="eggNOG" id="COG1109">
    <property type="taxonomic scope" value="Bacteria"/>
</dbReference>
<dbReference type="CDD" id="cd03356">
    <property type="entry name" value="LbH_G1P_AT_C_like"/>
    <property type="match status" value="1"/>
</dbReference>
<evidence type="ECO:0000256" key="7">
    <source>
        <dbReference type="ARBA" id="ARBA00022917"/>
    </source>
</evidence>
<dbReference type="EMBL" id="CP001098">
    <property type="protein sequence ID" value="ACL70347.1"/>
    <property type="molecule type" value="Genomic_DNA"/>
</dbReference>
<dbReference type="AlphaFoldDB" id="B8CYH8"/>
<keyword evidence="6" id="KW-0677">Repeat</keyword>
<dbReference type="Gene3D" id="3.40.120.10">
    <property type="entry name" value="Alpha-D-Glucose-1,6-Bisphosphate, subunit A, domain 3"/>
    <property type="match status" value="3"/>
</dbReference>
<dbReference type="InterPro" id="IPR005844">
    <property type="entry name" value="A-D-PHexomutase_a/b/a-I"/>
</dbReference>
<name>B8CYH8_HALOH</name>
<dbReference type="GO" id="GO:0005975">
    <property type="term" value="P:carbohydrate metabolic process"/>
    <property type="evidence" value="ECO:0007669"/>
    <property type="project" value="InterPro"/>
</dbReference>
<comment type="subcellular location">
    <subcellularLocation>
        <location evidence="1">Cytoplasm</location>
        <location evidence="1">Cytosol</location>
    </subcellularLocation>
</comment>
<sequence length="820" mass="92897">MKGVIMAGGQGSRLRPLTCNLPKPMVPVMNYPVMEYIITLLKNYGIKDIAVTTYYLPNKIESYFGDGSKWGVNLHYFVEKEPLGTAGSVANARDFLDEPFMVISGDAITDFDLGEAISFHQEKGASATIVLARVKTPLDYGVVITDERGRIVRFLEKPNWGQVFSDTVNTGIYVLEPEIFDLYDKGINFDFSKDLFPLMLEKNWNLYGISLKGYWNDIGSLEEYINTNFDFFKGEIDLPLEACCVLDNNIWLQDGVEIDETAELEGPLFIGEGTRIGKGARVANSIIGRNNYIQPHASIKKSILWDNNFVGANAEIRGAVITENVVVRERGSIFDLAAVGEKVVIGEESKVAPGIKIWPEREIESRVEVRDNIVWRPRWQKKLFTNTGVIGEGNIDITPEFVTRLAVAFASTIDRNKSITVSSDTYGLTSALKRAVISGIQLAGRNVLELGEITTAVARYGIINMQAGGGIHIRLSYNNPEKVVLEFMNEKGVNLPAPDQKRVEKKFFTEDYNRAPVNDIGDYALVPEMVNEYLYGILDTVDTEAIKRNYFSVVIDYEYDSLNHLLPLLLKRLNCQMLSTRNYSRTGRPLSLQERLEARDKVSRILNENEADLGIIVDHNAERLNLVAGNKQVLDPFKYQVMLSYLLLERGVKKLFVPFNSPKVIENIADDYDADVVYTPLAPQVSMEKYMVYEHNPFKFYPFNDAIAALVLILEKMAVENISFEQLLNRLPEFYLERVEIPCEWHDKGRVMRRLAEEARDNTELVDGIKFNHRNGWALVIPDNEEPVFHIFAEGQDEETAESLTGFYIEKVKRLIDKDN</sequence>
<evidence type="ECO:0000256" key="3">
    <source>
        <dbReference type="ARBA" id="ARBA00022490"/>
    </source>
</evidence>
<dbReference type="InterPro" id="IPR018357">
    <property type="entry name" value="Hexapep_transf_CS"/>
</dbReference>
<evidence type="ECO:0000256" key="6">
    <source>
        <dbReference type="ARBA" id="ARBA00022737"/>
    </source>
</evidence>
<keyword evidence="7" id="KW-0648">Protein biosynthesis</keyword>
<dbReference type="Gene3D" id="3.30.310.50">
    <property type="entry name" value="Alpha-D-phosphohexomutase, C-terminal domain"/>
    <property type="match status" value="1"/>
</dbReference>
<dbReference type="Pfam" id="PF02879">
    <property type="entry name" value="PGM_PMM_II"/>
    <property type="match status" value="1"/>
</dbReference>
<dbReference type="InterPro" id="IPR005845">
    <property type="entry name" value="A-D-PHexomutase_a/b/a-II"/>
</dbReference>
<comment type="similarity">
    <text evidence="2">Belongs to the phosphohexose mutase family.</text>
</comment>
<dbReference type="InterPro" id="IPR005835">
    <property type="entry name" value="NTP_transferase_dom"/>
</dbReference>
<dbReference type="eggNOG" id="COG1208">
    <property type="taxonomic scope" value="Bacteria"/>
</dbReference>
<dbReference type="CDD" id="cd05805">
    <property type="entry name" value="MPG1_transferase"/>
    <property type="match status" value="1"/>
</dbReference>
<dbReference type="SUPFAM" id="SSF51161">
    <property type="entry name" value="Trimeric LpxA-like enzymes"/>
    <property type="match status" value="1"/>
</dbReference>
<gene>
    <name evidence="12" type="ordered locus">Hore_15980</name>
</gene>
<evidence type="ECO:0000256" key="2">
    <source>
        <dbReference type="ARBA" id="ARBA00010231"/>
    </source>
</evidence>
<feature type="domain" description="Alpha-D-phosphohexomutase alpha/beta/alpha" evidence="10">
    <location>
        <begin position="532"/>
        <end position="628"/>
    </location>
</feature>